<dbReference type="PANTHER" id="PTHR44688">
    <property type="entry name" value="DNA-BINDING TRANSCRIPTIONAL ACTIVATOR DEVR_DOSR"/>
    <property type="match status" value="1"/>
</dbReference>
<comment type="caution">
    <text evidence="5">The sequence shown here is derived from an EMBL/GenBank/DDBJ whole genome shotgun (WGS) entry which is preliminary data.</text>
</comment>
<protein>
    <submittedName>
        <fullName evidence="5">LuxR family transcriptional regulator</fullName>
    </submittedName>
</protein>
<keyword evidence="6" id="KW-1185">Reference proteome</keyword>
<dbReference type="InterPro" id="IPR000792">
    <property type="entry name" value="Tscrpt_reg_LuxR_C"/>
</dbReference>
<dbReference type="PANTHER" id="PTHR44688:SF16">
    <property type="entry name" value="DNA-BINDING TRANSCRIPTIONAL ACTIVATOR DEVR_DOSR"/>
    <property type="match status" value="1"/>
</dbReference>
<reference evidence="5 6" key="1">
    <citation type="submission" date="2019-02" db="EMBL/GenBank/DDBJ databases">
        <title>Draft genome sequence of Amycolatopsis sp. 8-3EHSu isolated from roots of Suaeda maritima.</title>
        <authorList>
            <person name="Duangmal K."/>
            <person name="Chantavorakit T."/>
        </authorList>
    </citation>
    <scope>NUCLEOTIDE SEQUENCE [LARGE SCALE GENOMIC DNA]</scope>
    <source>
        <strain evidence="5 6">8-3EHSu</strain>
    </source>
</reference>
<dbReference type="Pfam" id="PF00196">
    <property type="entry name" value="GerE"/>
    <property type="match status" value="1"/>
</dbReference>
<dbReference type="OrthoDB" id="3178272at2"/>
<dbReference type="RefSeq" id="WP_130478079.1">
    <property type="nucleotide sequence ID" value="NZ_SFCC01000013.1"/>
</dbReference>
<dbReference type="Gene3D" id="1.10.10.10">
    <property type="entry name" value="Winged helix-like DNA-binding domain superfamily/Winged helix DNA-binding domain"/>
    <property type="match status" value="1"/>
</dbReference>
<sequence>MLPAEDFRSLFQVLEVAAACAHRECFFDEVRQAVACHLGWRNSLIVDVHGNLPVSAVDRHPAGDGAANLMQGVVDGGTGGRALLVVYHGETAGVSRRDQLLLSLLCRHLGPWLANHRAPPAPDRSMLSPRERQVADLVAAGLTNREIADQLYVSVDTVKKHLTGAMAKLGVRNRTQLALRSR</sequence>
<keyword evidence="2" id="KW-0238">DNA-binding</keyword>
<gene>
    <name evidence="5" type="ORF">EWH70_25715</name>
</gene>
<keyword evidence="3" id="KW-0804">Transcription</keyword>
<evidence type="ECO:0000256" key="2">
    <source>
        <dbReference type="ARBA" id="ARBA00023125"/>
    </source>
</evidence>
<dbReference type="PROSITE" id="PS50043">
    <property type="entry name" value="HTH_LUXR_2"/>
    <property type="match status" value="1"/>
</dbReference>
<dbReference type="GO" id="GO:0006355">
    <property type="term" value="P:regulation of DNA-templated transcription"/>
    <property type="evidence" value="ECO:0007669"/>
    <property type="project" value="InterPro"/>
</dbReference>
<dbReference type="InterPro" id="IPR036388">
    <property type="entry name" value="WH-like_DNA-bd_sf"/>
</dbReference>
<name>A0A4V2ELE3_9PSEU</name>
<dbReference type="EMBL" id="SFCC01000013">
    <property type="protein sequence ID" value="RZQ61265.1"/>
    <property type="molecule type" value="Genomic_DNA"/>
</dbReference>
<evidence type="ECO:0000259" key="4">
    <source>
        <dbReference type="PROSITE" id="PS50043"/>
    </source>
</evidence>
<dbReference type="Proteomes" id="UP000292003">
    <property type="component" value="Unassembled WGS sequence"/>
</dbReference>
<dbReference type="AlphaFoldDB" id="A0A4V2ELE3"/>
<dbReference type="PRINTS" id="PR00038">
    <property type="entry name" value="HTHLUXR"/>
</dbReference>
<evidence type="ECO:0000313" key="5">
    <source>
        <dbReference type="EMBL" id="RZQ61265.1"/>
    </source>
</evidence>
<dbReference type="SMART" id="SM00421">
    <property type="entry name" value="HTH_LUXR"/>
    <property type="match status" value="1"/>
</dbReference>
<keyword evidence="1" id="KW-0805">Transcription regulation</keyword>
<accession>A0A4V2ELE3</accession>
<dbReference type="CDD" id="cd06170">
    <property type="entry name" value="LuxR_C_like"/>
    <property type="match status" value="1"/>
</dbReference>
<evidence type="ECO:0000313" key="6">
    <source>
        <dbReference type="Proteomes" id="UP000292003"/>
    </source>
</evidence>
<evidence type="ECO:0000256" key="3">
    <source>
        <dbReference type="ARBA" id="ARBA00023163"/>
    </source>
</evidence>
<feature type="domain" description="HTH luxR-type" evidence="4">
    <location>
        <begin position="120"/>
        <end position="182"/>
    </location>
</feature>
<dbReference type="InterPro" id="IPR016032">
    <property type="entry name" value="Sig_transdc_resp-reg_C-effctor"/>
</dbReference>
<organism evidence="5 6">
    <name type="scientific">Amycolatopsis suaedae</name>
    <dbReference type="NCBI Taxonomy" id="2510978"/>
    <lineage>
        <taxon>Bacteria</taxon>
        <taxon>Bacillati</taxon>
        <taxon>Actinomycetota</taxon>
        <taxon>Actinomycetes</taxon>
        <taxon>Pseudonocardiales</taxon>
        <taxon>Pseudonocardiaceae</taxon>
        <taxon>Amycolatopsis</taxon>
    </lineage>
</organism>
<proteinExistence type="predicted"/>
<evidence type="ECO:0000256" key="1">
    <source>
        <dbReference type="ARBA" id="ARBA00023015"/>
    </source>
</evidence>
<dbReference type="SUPFAM" id="SSF46894">
    <property type="entry name" value="C-terminal effector domain of the bipartite response regulators"/>
    <property type="match status" value="1"/>
</dbReference>
<dbReference type="GO" id="GO:0003677">
    <property type="term" value="F:DNA binding"/>
    <property type="evidence" value="ECO:0007669"/>
    <property type="project" value="UniProtKB-KW"/>
</dbReference>